<dbReference type="AlphaFoldDB" id="G0MP07"/>
<dbReference type="GO" id="GO:0003729">
    <property type="term" value="F:mRNA binding"/>
    <property type="evidence" value="ECO:0007669"/>
    <property type="project" value="TreeGrafter"/>
</dbReference>
<feature type="region of interest" description="Disordered" evidence="3">
    <location>
        <begin position="136"/>
        <end position="155"/>
    </location>
</feature>
<dbReference type="InterPro" id="IPR034268">
    <property type="entry name" value="RBM25_RRM"/>
</dbReference>
<dbReference type="Pfam" id="PF00076">
    <property type="entry name" value="RRM_1"/>
    <property type="match status" value="1"/>
</dbReference>
<dbReference type="HOGENOM" id="CLU_009855_0_0_1"/>
<feature type="compositionally biased region" description="Basic and acidic residues" evidence="3">
    <location>
        <begin position="476"/>
        <end position="503"/>
    </location>
</feature>
<dbReference type="SUPFAM" id="SSF54928">
    <property type="entry name" value="RNA-binding domain, RBD"/>
    <property type="match status" value="1"/>
</dbReference>
<dbReference type="GO" id="GO:0005681">
    <property type="term" value="C:spliceosomal complex"/>
    <property type="evidence" value="ECO:0007669"/>
    <property type="project" value="TreeGrafter"/>
</dbReference>
<evidence type="ECO:0000313" key="6">
    <source>
        <dbReference type="EMBL" id="EGT39102.1"/>
    </source>
</evidence>
<feature type="compositionally biased region" description="Basic and acidic residues" evidence="3">
    <location>
        <begin position="230"/>
        <end position="246"/>
    </location>
</feature>
<evidence type="ECO:0000256" key="1">
    <source>
        <dbReference type="ARBA" id="ARBA00022664"/>
    </source>
</evidence>
<dbReference type="OrthoDB" id="6275295at2759"/>
<dbReference type="InterPro" id="IPR052768">
    <property type="entry name" value="RBM25"/>
</dbReference>
<dbReference type="PANTHER" id="PTHR18806:SF4">
    <property type="entry name" value="RNA-BINDING PROTEIN 25"/>
    <property type="match status" value="1"/>
</dbReference>
<evidence type="ECO:0000259" key="4">
    <source>
        <dbReference type="PROSITE" id="PS50102"/>
    </source>
</evidence>
<name>G0MP07_CAEBE</name>
<feature type="compositionally biased region" description="Basic and acidic residues" evidence="3">
    <location>
        <begin position="428"/>
        <end position="447"/>
    </location>
</feature>
<evidence type="ECO:0000313" key="7">
    <source>
        <dbReference type="Proteomes" id="UP000008068"/>
    </source>
</evidence>
<dbReference type="PROSITE" id="PS50102">
    <property type="entry name" value="RRM"/>
    <property type="match status" value="1"/>
</dbReference>
<evidence type="ECO:0008006" key="8">
    <source>
        <dbReference type="Google" id="ProtNLM"/>
    </source>
</evidence>
<sequence length="724" mass="83922">MAFRPSYGMHSYPHYPPQQQQIVFGQMRMPGQHTLSQQSSKSEVAPAVYVGNISEKCSDEFIQKILNECGEVASWKRIKGGNGKFPCFGFCTFTDLEGTLRALRILHEFHLGDKKLTVKAEEKTRDELRKNAIENRKKQGKQELKLKPDELPADEDDLKKDEDIRLKILHWMETDHKELFSFTEDGEISDEAKKARAHEGKSDRHASSSSSGNHKKDDYKRNRHRRSRTRSKDRNARRSRSKESPRSKRSRRSRSSSSSSSDSDSDSSRTSSFSSRSRSRSPQRNKASKRRRSTSRGSEDSDEAREKRQMKQLLKEKEIAYHARLKRWELRERSMAKKYEREERKEKDRKRNFQKEAKKLKTFLEDYDDEKDDPKFYKSSQMFQRLRDYDKEREIDQKDRLQELKEIEELKKQIMEETANDDSINVEEEAKKRHQKMEEEALRKIRADSGSPNPHQPLGQSANGEPGESSSEDESGSEKTAIKQEEPEIKQEIKEEPMDHEEGSSEMPPTAHENGANSAHGANGANGANGGGAWKAIGDDSAPNTHISRPTSNGNQSQQNQQQQIKKEPSPIPIAQRLNGVFGNDDDEDEDNRKKKLKPFEITREERMQVMSVEEKKELTRQIIKKIPTSKEELFVHKIEWDQIDQKWMHDRIRPWVAKKISSFLGEEESTLCDYICEQIAQQATPEQLLKDVAVIIDDDAEQFVIKMWRLLIYEGQARRLGIT</sequence>
<organism evidence="7">
    <name type="scientific">Caenorhabditis brenneri</name>
    <name type="common">Nematode worm</name>
    <dbReference type="NCBI Taxonomy" id="135651"/>
    <lineage>
        <taxon>Eukaryota</taxon>
        <taxon>Metazoa</taxon>
        <taxon>Ecdysozoa</taxon>
        <taxon>Nematoda</taxon>
        <taxon>Chromadorea</taxon>
        <taxon>Rhabditida</taxon>
        <taxon>Rhabditina</taxon>
        <taxon>Rhabditomorpha</taxon>
        <taxon>Rhabditoidea</taxon>
        <taxon>Rhabditidae</taxon>
        <taxon>Peloderinae</taxon>
        <taxon>Caenorhabditis</taxon>
    </lineage>
</organism>
<dbReference type="SMART" id="SM00360">
    <property type="entry name" value="RRM"/>
    <property type="match status" value="1"/>
</dbReference>
<feature type="compositionally biased region" description="Basic residues" evidence="3">
    <location>
        <begin position="277"/>
        <end position="294"/>
    </location>
</feature>
<feature type="domain" description="RRM" evidence="4">
    <location>
        <begin position="46"/>
        <end position="123"/>
    </location>
</feature>
<dbReference type="Gene3D" id="1.20.1390.10">
    <property type="entry name" value="PWI domain"/>
    <property type="match status" value="1"/>
</dbReference>
<dbReference type="CDD" id="cd12446">
    <property type="entry name" value="RRM_RBM25"/>
    <property type="match status" value="1"/>
</dbReference>
<gene>
    <name evidence="6" type="ORF">CAEBREN_03913</name>
</gene>
<dbReference type="InParanoid" id="G0MP07"/>
<feature type="compositionally biased region" description="Low complexity" evidence="3">
    <location>
        <begin position="511"/>
        <end position="526"/>
    </location>
</feature>
<dbReference type="SMART" id="SM00311">
    <property type="entry name" value="PWI"/>
    <property type="match status" value="1"/>
</dbReference>
<evidence type="ECO:0000256" key="2">
    <source>
        <dbReference type="PROSITE-ProRule" id="PRU00176"/>
    </source>
</evidence>
<dbReference type="InterPro" id="IPR035979">
    <property type="entry name" value="RBD_domain_sf"/>
</dbReference>
<dbReference type="STRING" id="135651.G0MP07"/>
<dbReference type="InterPro" id="IPR002483">
    <property type="entry name" value="PWI_dom"/>
</dbReference>
<dbReference type="PROSITE" id="PS51025">
    <property type="entry name" value="PWI"/>
    <property type="match status" value="1"/>
</dbReference>
<evidence type="ECO:0000259" key="5">
    <source>
        <dbReference type="PROSITE" id="PS51025"/>
    </source>
</evidence>
<feature type="domain" description="PWI" evidence="5">
    <location>
        <begin position="632"/>
        <end position="724"/>
    </location>
</feature>
<dbReference type="SUPFAM" id="SSF101233">
    <property type="entry name" value="PWI domain"/>
    <property type="match status" value="1"/>
</dbReference>
<feature type="compositionally biased region" description="Low complexity" evidence="3">
    <location>
        <begin position="552"/>
        <end position="564"/>
    </location>
</feature>
<feature type="compositionally biased region" description="Polar residues" evidence="3">
    <location>
        <begin position="542"/>
        <end position="551"/>
    </location>
</feature>
<dbReference type="GO" id="GO:0000381">
    <property type="term" value="P:regulation of alternative mRNA splicing, via spliceosome"/>
    <property type="evidence" value="ECO:0007669"/>
    <property type="project" value="TreeGrafter"/>
</dbReference>
<feature type="compositionally biased region" description="Basic and acidic residues" evidence="3">
    <location>
        <begin position="304"/>
        <end position="357"/>
    </location>
</feature>
<feature type="region of interest" description="Disordered" evidence="3">
    <location>
        <begin position="190"/>
        <end position="357"/>
    </location>
</feature>
<feature type="compositionally biased region" description="Basic and acidic residues" evidence="3">
    <location>
        <begin position="190"/>
        <end position="206"/>
    </location>
</feature>
<feature type="compositionally biased region" description="Polar residues" evidence="3">
    <location>
        <begin position="450"/>
        <end position="463"/>
    </location>
</feature>
<feature type="compositionally biased region" description="Basic and acidic residues" evidence="3">
    <location>
        <begin position="136"/>
        <end position="150"/>
    </location>
</feature>
<evidence type="ECO:0000256" key="3">
    <source>
        <dbReference type="SAM" id="MobiDB-lite"/>
    </source>
</evidence>
<keyword evidence="1" id="KW-0507">mRNA processing</keyword>
<dbReference type="Proteomes" id="UP000008068">
    <property type="component" value="Unassembled WGS sequence"/>
</dbReference>
<proteinExistence type="predicted"/>
<accession>G0MP07</accession>
<dbReference type="Gene3D" id="3.30.70.330">
    <property type="match status" value="1"/>
</dbReference>
<feature type="compositionally biased region" description="Acidic residues" evidence="3">
    <location>
        <begin position="418"/>
        <end position="427"/>
    </location>
</feature>
<dbReference type="Pfam" id="PF01480">
    <property type="entry name" value="PWI"/>
    <property type="match status" value="1"/>
</dbReference>
<keyword evidence="7" id="KW-1185">Reference proteome</keyword>
<protein>
    <recommendedName>
        <fullName evidence="8">PWI domain-containing protein</fullName>
    </recommendedName>
</protein>
<dbReference type="FunCoup" id="G0MP07">
    <property type="interactions" value="3955"/>
</dbReference>
<dbReference type="InterPro" id="IPR036483">
    <property type="entry name" value="PWI_dom_sf"/>
</dbReference>
<dbReference type="GO" id="GO:0006397">
    <property type="term" value="P:mRNA processing"/>
    <property type="evidence" value="ECO:0007669"/>
    <property type="project" value="UniProtKB-KW"/>
</dbReference>
<dbReference type="InterPro" id="IPR012677">
    <property type="entry name" value="Nucleotide-bd_a/b_plait_sf"/>
</dbReference>
<feature type="compositionally biased region" description="Low complexity" evidence="3">
    <location>
        <begin position="255"/>
        <end position="276"/>
    </location>
</feature>
<dbReference type="OMA" id="DGCVNKK"/>
<keyword evidence="2" id="KW-0694">RNA-binding</keyword>
<dbReference type="InterPro" id="IPR000504">
    <property type="entry name" value="RRM_dom"/>
</dbReference>
<dbReference type="PANTHER" id="PTHR18806">
    <property type="entry name" value="RBM25 PROTEIN"/>
    <property type="match status" value="1"/>
</dbReference>
<feature type="region of interest" description="Disordered" evidence="3">
    <location>
        <begin position="414"/>
        <end position="596"/>
    </location>
</feature>
<dbReference type="eggNOG" id="KOG2253">
    <property type="taxonomic scope" value="Eukaryota"/>
</dbReference>
<dbReference type="FunFam" id="1.20.1390.10:FF:000008">
    <property type="entry name" value="RNA Binding Motif protein homolog"/>
    <property type="match status" value="1"/>
</dbReference>
<dbReference type="EMBL" id="GL379804">
    <property type="protein sequence ID" value="EGT39102.1"/>
    <property type="molecule type" value="Genomic_DNA"/>
</dbReference>
<reference evidence="7" key="1">
    <citation type="submission" date="2011-07" db="EMBL/GenBank/DDBJ databases">
        <authorList>
            <consortium name="Caenorhabditis brenneri Sequencing and Analysis Consortium"/>
            <person name="Wilson R.K."/>
        </authorList>
    </citation>
    <scope>NUCLEOTIDE SEQUENCE [LARGE SCALE GENOMIC DNA]</scope>
    <source>
        <strain evidence="7">PB2801</strain>
    </source>
</reference>